<evidence type="ECO:0000259" key="2">
    <source>
        <dbReference type="Pfam" id="PF12697"/>
    </source>
</evidence>
<dbReference type="SUPFAM" id="SSF53474">
    <property type="entry name" value="alpha/beta-Hydrolases"/>
    <property type="match status" value="1"/>
</dbReference>
<keyword evidence="1" id="KW-0472">Membrane</keyword>
<feature type="domain" description="AB hydrolase-1" evidence="2">
    <location>
        <begin position="87"/>
        <end position="373"/>
    </location>
</feature>
<dbReference type="PANTHER" id="PTHR46438:SF2">
    <property type="entry name" value="ALPHA_BETA-HYDROLASES SUPERFAMILY PROTEIN"/>
    <property type="match status" value="1"/>
</dbReference>
<dbReference type="Proteomes" id="UP000004668">
    <property type="component" value="Unassembled WGS sequence"/>
</dbReference>
<dbReference type="InterPro" id="IPR029058">
    <property type="entry name" value="AB_hydrolase_fold"/>
</dbReference>
<dbReference type="AlphaFoldDB" id="T5LSX6"/>
<organism evidence="3 4">
    <name type="scientific">Actinomyces viscosus C505</name>
    <dbReference type="NCBI Taxonomy" id="562973"/>
    <lineage>
        <taxon>Bacteria</taxon>
        <taxon>Bacillati</taxon>
        <taxon>Actinomycetota</taxon>
        <taxon>Actinomycetes</taxon>
        <taxon>Actinomycetales</taxon>
        <taxon>Actinomycetaceae</taxon>
        <taxon>Actinomyces</taxon>
    </lineage>
</organism>
<feature type="transmembrane region" description="Helical" evidence="1">
    <location>
        <begin position="20"/>
        <end position="41"/>
    </location>
</feature>
<sequence length="379" mass="42733">MWRGTIVRHMTILKTKRKRVRVLIIMCAVLGLLGGGVTYYAHRNMTYDRAAEAVVRRAGFVERQVMLPSGAIINYGEGPANGSPLMLVHGQQTTWRDYSAVLGELSQRYHVFAVDCYGHGGSSKNPADYTAIKNAIDFVWFIQHVVKSPVLISGHSSGGLLATIVAARAPQLVTGLLIEDAPFFATEPGRAEKTFAWLGFRDMHYFLRSGERNFTRYSLEHTYLAQVLGQKNFDVFVKRPALDYMRRHPGEIPRLWYYPPELHVNEFFDLTANLQDGTGAYDLRFGETFYDFSWFAGFNQVETLKAVRCPSIILHAAHPSNMRGYYDGRGVLLGAMDDRDASRVHSLLSRGTLVDNVKSGHDIHSERPEVFIKAVDDLR</sequence>
<keyword evidence="1" id="KW-0812">Transmembrane</keyword>
<dbReference type="HOGENOM" id="CLU_067813_0_0_11"/>
<dbReference type="EMBL" id="ACRE02000031">
    <property type="protein sequence ID" value="EQM96873.1"/>
    <property type="molecule type" value="Genomic_DNA"/>
</dbReference>
<reference evidence="4" key="1">
    <citation type="submission" date="2010-02" db="EMBL/GenBank/DDBJ databases">
        <title>The Genome Sequence of Prevotella oris strain C735.</title>
        <authorList>
            <consortium name="The Broad Institute Genome Sequencing Platform"/>
            <person name="Ward D."/>
            <person name="Feldgarden M."/>
            <person name="Earl A."/>
            <person name="Young S.K."/>
            <person name="Zeng Q."/>
            <person name="Koehrsen M."/>
            <person name="Alvarado L."/>
            <person name="Berlin A."/>
            <person name="Bochicchio J."/>
            <person name="Borenstein D."/>
            <person name="Chapman S.B."/>
            <person name="Chen Z."/>
            <person name="Engels R."/>
            <person name="Freedman E."/>
            <person name="Gellesch M."/>
            <person name="Goldberg J."/>
            <person name="Griggs A."/>
            <person name="Gujja S."/>
            <person name="Heilman E."/>
            <person name="Heiman D."/>
            <person name="Hepburn T."/>
            <person name="Howarth C."/>
            <person name="Jen D."/>
            <person name="Larson L."/>
            <person name="Mehta T."/>
            <person name="Park D."/>
            <person name="Pearson M."/>
            <person name="Roberts A."/>
            <person name="Saif S."/>
            <person name="Shea T."/>
            <person name="Shenoy N."/>
            <person name="Sisk P."/>
            <person name="Stolte C."/>
            <person name="Sykes S."/>
            <person name="Thomson T."/>
            <person name="Walk T."/>
            <person name="White J."/>
            <person name="Yandava C."/>
            <person name="Sibley C.D."/>
            <person name="Field T.R."/>
            <person name="Grinwis M."/>
            <person name="Eshaghurshan C.S."/>
            <person name="Surette M.G."/>
            <person name="Haas B."/>
            <person name="Nusbaum C."/>
            <person name="Birren B."/>
        </authorList>
    </citation>
    <scope>NUCLEOTIDE SEQUENCE [LARGE SCALE GENOMIC DNA]</scope>
    <source>
        <strain evidence="4">C505</strain>
    </source>
</reference>
<dbReference type="Pfam" id="PF12697">
    <property type="entry name" value="Abhydrolase_6"/>
    <property type="match status" value="1"/>
</dbReference>
<dbReference type="GO" id="GO:0003824">
    <property type="term" value="F:catalytic activity"/>
    <property type="evidence" value="ECO:0007669"/>
    <property type="project" value="UniProtKB-ARBA"/>
</dbReference>
<accession>T5LSX6</accession>
<name>T5LSX6_ACTVI</name>
<dbReference type="InterPro" id="IPR000073">
    <property type="entry name" value="AB_hydrolase_1"/>
</dbReference>
<reference evidence="3 4" key="2">
    <citation type="submission" date="2011-10" db="EMBL/GenBank/DDBJ databases">
        <title>The Genome Sequence of Actinomyces viscosus C505.</title>
        <authorList>
            <consortium name="The Broad Institute Genome Sequencing Platform"/>
            <consortium name="The Broad Institute Genome Sequencing Center for Infectious Disease"/>
            <person name="Earl A."/>
            <person name="Ward D."/>
            <person name="Feldgarden M."/>
            <person name="Gevers D."/>
            <person name="Sibley C.D."/>
            <person name="Field T.R."/>
            <person name="Grinwis M."/>
            <person name="Eshaghurshan C.S."/>
            <person name="Surette M.G."/>
            <person name="Young S.K."/>
            <person name="Zeng Q."/>
            <person name="Gargeya S."/>
            <person name="Fitzgerald M."/>
            <person name="Haas B."/>
            <person name="Abouelleil A."/>
            <person name="Alvarado L."/>
            <person name="Arachchi H.M."/>
            <person name="Berlin A."/>
            <person name="Brown A."/>
            <person name="Chapman S.B."/>
            <person name="Chen Z."/>
            <person name="Dunbar C."/>
            <person name="Freedman E."/>
            <person name="Gearin G."/>
            <person name="Goldberg J."/>
            <person name="Griggs A."/>
            <person name="Gujja S."/>
            <person name="Heiman D."/>
            <person name="Howarth C."/>
            <person name="Larson L."/>
            <person name="Lui A."/>
            <person name="MacDonald P.J.P."/>
            <person name="Montmayeur A."/>
            <person name="Murphy C."/>
            <person name="Neiman D."/>
            <person name="Pearson M."/>
            <person name="Priest M."/>
            <person name="Roberts A."/>
            <person name="Saif S."/>
            <person name="Shea T."/>
            <person name="Shenoy N."/>
            <person name="Sisk P."/>
            <person name="Stolte C."/>
            <person name="Sykes S."/>
            <person name="Wortman J."/>
            <person name="Nusbaum C."/>
            <person name="Birren B."/>
        </authorList>
    </citation>
    <scope>NUCLEOTIDE SEQUENCE [LARGE SCALE GENOMIC DNA]</scope>
    <source>
        <strain evidence="3 4">C505</strain>
    </source>
</reference>
<proteinExistence type="predicted"/>
<dbReference type="Gene3D" id="3.40.50.1820">
    <property type="entry name" value="alpha/beta hydrolase"/>
    <property type="match status" value="1"/>
</dbReference>
<dbReference type="PANTHER" id="PTHR46438">
    <property type="entry name" value="ALPHA/BETA-HYDROLASES SUPERFAMILY PROTEIN"/>
    <property type="match status" value="1"/>
</dbReference>
<gene>
    <name evidence="3" type="ORF">HMPREF0059_02659</name>
</gene>
<dbReference type="eggNOG" id="COG0596">
    <property type="taxonomic scope" value="Bacteria"/>
</dbReference>
<protein>
    <recommendedName>
        <fullName evidence="2">AB hydrolase-1 domain-containing protein</fullName>
    </recommendedName>
</protein>
<evidence type="ECO:0000313" key="4">
    <source>
        <dbReference type="Proteomes" id="UP000004668"/>
    </source>
</evidence>
<comment type="caution">
    <text evidence="3">The sequence shown here is derived from an EMBL/GenBank/DDBJ whole genome shotgun (WGS) entry which is preliminary data.</text>
</comment>
<evidence type="ECO:0000313" key="3">
    <source>
        <dbReference type="EMBL" id="EQM96873.1"/>
    </source>
</evidence>
<keyword evidence="1" id="KW-1133">Transmembrane helix</keyword>
<evidence type="ECO:0000256" key="1">
    <source>
        <dbReference type="SAM" id="Phobius"/>
    </source>
</evidence>